<accession>A0ACD3SUB0</accession>
<evidence type="ECO:0000313" key="2">
    <source>
        <dbReference type="Proteomes" id="UP000004277"/>
    </source>
</evidence>
<keyword evidence="1" id="KW-0969">Cilium</keyword>
<name>A0ACD3SUB0_9BURK</name>
<dbReference type="Proteomes" id="UP000004277">
    <property type="component" value="Unassembled WGS sequence"/>
</dbReference>
<sequence>MSEETDQERSEPASPKRLEQAREEGNVPQSKELLTFVLLTLGALILWSIGTALARALSQFVAFGLSFTRYDYADTAGVWLQLGTALLPVLGLLAVLFGALFVGGFSPLALTRGAVSAKPLTPDLGRILKLQGLKRMFSIQGWMELPRLLLKLGLVVTVTWLLVRYYEMEFLGLARQSTGEALNSLFHMIGVCFIAMTAVLALVAAGDIPFVLWQHYKKLRMTRDEVRRESKESDGSPEVKARIRSLQRQAAQRRMMADLPTADVIVTNPTHYAVALRYAEGGMAAPKVIAKGADLIAARIREVGVEHRIPMLEAPPLARALYRHTEIGETIPEALYAAVAEVLAYVYQLRRVAAQGGAAPKPPRDLPVPADLDPGAAPA</sequence>
<proteinExistence type="predicted"/>
<organism evidence="1 2">
    <name type="scientific">Imbroritus primus</name>
    <dbReference type="NCBI Taxonomy" id="3058603"/>
    <lineage>
        <taxon>Bacteria</taxon>
        <taxon>Pseudomonadati</taxon>
        <taxon>Pseudomonadota</taxon>
        <taxon>Betaproteobacteria</taxon>
        <taxon>Burkholderiales</taxon>
        <taxon>Burkholderiaceae</taxon>
        <taxon>Imbroritus</taxon>
    </lineage>
</organism>
<dbReference type="EMBL" id="AKCV02000004">
    <property type="protein sequence ID" value="TMS59786.1"/>
    <property type="molecule type" value="Genomic_DNA"/>
</dbReference>
<evidence type="ECO:0000313" key="1">
    <source>
        <dbReference type="EMBL" id="TMS59786.1"/>
    </source>
</evidence>
<reference evidence="1" key="1">
    <citation type="submission" date="2019-05" db="EMBL/GenBank/DDBJ databases">
        <title>Revised genome assembly of Burkholderiaceae (previously Ralstonia) sp. PBA.</title>
        <authorList>
            <person name="Gan H.M."/>
        </authorList>
    </citation>
    <scope>NUCLEOTIDE SEQUENCE</scope>
    <source>
        <strain evidence="1">PBA</strain>
    </source>
</reference>
<protein>
    <submittedName>
        <fullName evidence="1">Flagellar biosynthesis protein FlhB</fullName>
    </submittedName>
</protein>
<keyword evidence="2" id="KW-1185">Reference proteome</keyword>
<keyword evidence="1" id="KW-0282">Flagellum</keyword>
<comment type="caution">
    <text evidence="1">The sequence shown here is derived from an EMBL/GenBank/DDBJ whole genome shotgun (WGS) entry which is preliminary data.</text>
</comment>
<gene>
    <name evidence="1" type="primary">flhB</name>
    <name evidence="1" type="ORF">MW7_001175</name>
</gene>
<keyword evidence="1" id="KW-0966">Cell projection</keyword>